<gene>
    <name evidence="6" type="ORF">DEM27_30105</name>
</gene>
<dbReference type="InterPro" id="IPR027474">
    <property type="entry name" value="L-asparaginase_N"/>
</dbReference>
<dbReference type="InterPro" id="IPR036152">
    <property type="entry name" value="Asp/glu_Ase-like_sf"/>
</dbReference>
<dbReference type="SUPFAM" id="SSF53774">
    <property type="entry name" value="Glutaminase/Asparaginase"/>
    <property type="match status" value="1"/>
</dbReference>
<evidence type="ECO:0000256" key="1">
    <source>
        <dbReference type="ARBA" id="ARBA00010518"/>
    </source>
</evidence>
<dbReference type="InterPro" id="IPR040919">
    <property type="entry name" value="Asparaginase_C"/>
</dbReference>
<dbReference type="FunFam" id="3.40.50.1170:FF:000001">
    <property type="entry name" value="L-asparaginase 2"/>
    <property type="match status" value="1"/>
</dbReference>
<proteinExistence type="inferred from homology"/>
<sequence length="326" mass="34317">MLPKIAFIGTGGTIASLGTDQLDLLDYNASNVRVDAQTLIDRMGLQGKIAEIIPVNFRQIDSTALTYDDWADLAETCESLCNEPDLAGIVIGHGTASLEESAWVLSLVLAPSIPVILTGSMRPLTGISTDANANLAAAVRVASTGDIGPGVFVVVNDEIHSPRTVTKTHTLRLGAFQSPWMGPLGFVDGPDVRVVRREEPKYPVFPHALLRTLPRVDITYSYVGADGSAAQAFAAVGARGIISAGFGPGMTTPAETRALATLVEAGIVVVQSSRTVSGLVVDSAHHRELGIVAGGDISPQKARILLALCLARGDSREEIERTFNAL</sequence>
<dbReference type="InterPro" id="IPR037152">
    <property type="entry name" value="L-asparaginase_N_sf"/>
</dbReference>
<dbReference type="Gene3D" id="3.40.50.40">
    <property type="match status" value="1"/>
</dbReference>
<protein>
    <submittedName>
        <fullName evidence="6">Asparaginase</fullName>
    </submittedName>
</protein>
<dbReference type="InterPro" id="IPR027473">
    <property type="entry name" value="L-asparaginase_C"/>
</dbReference>
<dbReference type="RefSeq" id="WP_109461953.1">
    <property type="nucleotide sequence ID" value="NZ_QFBC01000023.1"/>
</dbReference>
<feature type="active site" description="O-isoaspartyl threonine intermediate" evidence="3">
    <location>
        <position position="13"/>
    </location>
</feature>
<dbReference type="Gene3D" id="3.40.50.1170">
    <property type="entry name" value="L-asparaginase, N-terminal domain"/>
    <property type="match status" value="1"/>
</dbReference>
<dbReference type="GO" id="GO:0004067">
    <property type="term" value="F:asparaginase activity"/>
    <property type="evidence" value="ECO:0007669"/>
    <property type="project" value="UniProtKB-UniRule"/>
</dbReference>
<dbReference type="Pfam" id="PF00710">
    <property type="entry name" value="Asparaginase"/>
    <property type="match status" value="1"/>
</dbReference>
<dbReference type="Pfam" id="PF17763">
    <property type="entry name" value="Asparaginase_C"/>
    <property type="match status" value="1"/>
</dbReference>
<dbReference type="EMBL" id="QFBC01000023">
    <property type="protein sequence ID" value="PWE52549.1"/>
    <property type="molecule type" value="Genomic_DNA"/>
</dbReference>
<evidence type="ECO:0000313" key="7">
    <source>
        <dbReference type="Proteomes" id="UP000245252"/>
    </source>
</evidence>
<evidence type="ECO:0000259" key="5">
    <source>
        <dbReference type="Pfam" id="PF17763"/>
    </source>
</evidence>
<dbReference type="CDD" id="cd08964">
    <property type="entry name" value="L-asparaginase_II"/>
    <property type="match status" value="1"/>
</dbReference>
<comment type="caution">
    <text evidence="6">The sequence shown here is derived from an EMBL/GenBank/DDBJ whole genome shotgun (WGS) entry which is preliminary data.</text>
</comment>
<dbReference type="PIRSF" id="PIRSF001220">
    <property type="entry name" value="L-ASNase_gatD"/>
    <property type="match status" value="1"/>
</dbReference>
<feature type="domain" description="Asparaginase/glutaminase C-terminal" evidence="5">
    <location>
        <begin position="215"/>
        <end position="323"/>
    </location>
</feature>
<dbReference type="OrthoDB" id="9788068at2"/>
<accession>A0A2U2DGW6</accession>
<dbReference type="GO" id="GO:0006528">
    <property type="term" value="P:asparagine metabolic process"/>
    <property type="evidence" value="ECO:0007669"/>
    <property type="project" value="InterPro"/>
</dbReference>
<dbReference type="Proteomes" id="UP000245252">
    <property type="component" value="Unassembled WGS sequence"/>
</dbReference>
<keyword evidence="7" id="KW-1185">Reference proteome</keyword>
<dbReference type="PANTHER" id="PTHR11707">
    <property type="entry name" value="L-ASPARAGINASE"/>
    <property type="match status" value="1"/>
</dbReference>
<dbReference type="SMART" id="SM00870">
    <property type="entry name" value="Asparaginase"/>
    <property type="match status" value="1"/>
</dbReference>
<evidence type="ECO:0000313" key="6">
    <source>
        <dbReference type="EMBL" id="PWE52549.1"/>
    </source>
</evidence>
<dbReference type="PANTHER" id="PTHR11707:SF28">
    <property type="entry name" value="60 KDA LYSOPHOSPHOLIPASE"/>
    <property type="match status" value="1"/>
</dbReference>
<feature type="domain" description="L-asparaginase N-terminal" evidence="4">
    <location>
        <begin position="4"/>
        <end position="197"/>
    </location>
</feature>
<evidence type="ECO:0000259" key="4">
    <source>
        <dbReference type="Pfam" id="PF00710"/>
    </source>
</evidence>
<organism evidence="6 7">
    <name type="scientific">Metarhizobium album</name>
    <dbReference type="NCBI Taxonomy" id="2182425"/>
    <lineage>
        <taxon>Bacteria</taxon>
        <taxon>Pseudomonadati</taxon>
        <taxon>Pseudomonadota</taxon>
        <taxon>Alphaproteobacteria</taxon>
        <taxon>Hyphomicrobiales</taxon>
        <taxon>Rhizobiaceae</taxon>
        <taxon>Metarhizobium</taxon>
    </lineage>
</organism>
<dbReference type="InterPro" id="IPR006034">
    <property type="entry name" value="Asparaginase/glutaminase-like"/>
</dbReference>
<dbReference type="InterPro" id="IPR004550">
    <property type="entry name" value="AsnASE_II"/>
</dbReference>
<evidence type="ECO:0000256" key="3">
    <source>
        <dbReference type="PIRSR" id="PIRSR001220-1"/>
    </source>
</evidence>
<dbReference type="PRINTS" id="PR00139">
    <property type="entry name" value="ASNGLNASE"/>
</dbReference>
<dbReference type="PROSITE" id="PS51732">
    <property type="entry name" value="ASN_GLN_ASE_3"/>
    <property type="match status" value="1"/>
</dbReference>
<evidence type="ECO:0000256" key="2">
    <source>
        <dbReference type="ARBA" id="ARBA00022801"/>
    </source>
</evidence>
<dbReference type="SFLD" id="SFLDS00057">
    <property type="entry name" value="Glutaminase/Asparaginase"/>
    <property type="match status" value="1"/>
</dbReference>
<keyword evidence="2" id="KW-0378">Hydrolase</keyword>
<comment type="similarity">
    <text evidence="1">Belongs to the asparaginase 1 family.</text>
</comment>
<reference evidence="6 7" key="1">
    <citation type="submission" date="2018-05" db="EMBL/GenBank/DDBJ databases">
        <title>The draft genome of strain NS-104.</title>
        <authorList>
            <person name="Hang P."/>
            <person name="Jiang J."/>
        </authorList>
    </citation>
    <scope>NUCLEOTIDE SEQUENCE [LARGE SCALE GENOMIC DNA]</scope>
    <source>
        <strain evidence="6 7">NS-104</strain>
    </source>
</reference>
<name>A0A2U2DGW6_9HYPH</name>
<dbReference type="PIRSF" id="PIRSF500176">
    <property type="entry name" value="L_ASNase"/>
    <property type="match status" value="1"/>
</dbReference>
<dbReference type="AlphaFoldDB" id="A0A2U2DGW6"/>